<dbReference type="Proteomes" id="UP000076761">
    <property type="component" value="Unassembled WGS sequence"/>
</dbReference>
<accession>A0A165UFM2</accession>
<sequence>MVECLQRGFPGHLDNILMRYGPEPCDAYLTVHSIRDHTQAIAQNAQDHDFHKPEDRRPHRHDNRVMHGGWRVPD</sequence>
<keyword evidence="3" id="KW-1185">Reference proteome</keyword>
<evidence type="ECO:0000313" key="3">
    <source>
        <dbReference type="Proteomes" id="UP000076761"/>
    </source>
</evidence>
<name>A0A165UFM2_9AGAM</name>
<gene>
    <name evidence="2" type="ORF">NEOLEDRAFT_1130041</name>
</gene>
<protein>
    <submittedName>
        <fullName evidence="2">Uncharacterized protein</fullName>
    </submittedName>
</protein>
<evidence type="ECO:0000256" key="1">
    <source>
        <dbReference type="SAM" id="MobiDB-lite"/>
    </source>
</evidence>
<reference evidence="2 3" key="1">
    <citation type="journal article" date="2016" name="Mol. Biol. Evol.">
        <title>Comparative Genomics of Early-Diverging Mushroom-Forming Fungi Provides Insights into the Origins of Lignocellulose Decay Capabilities.</title>
        <authorList>
            <person name="Nagy L.G."/>
            <person name="Riley R."/>
            <person name="Tritt A."/>
            <person name="Adam C."/>
            <person name="Daum C."/>
            <person name="Floudas D."/>
            <person name="Sun H."/>
            <person name="Yadav J.S."/>
            <person name="Pangilinan J."/>
            <person name="Larsson K.H."/>
            <person name="Matsuura K."/>
            <person name="Barry K."/>
            <person name="Labutti K."/>
            <person name="Kuo R."/>
            <person name="Ohm R.A."/>
            <person name="Bhattacharya S.S."/>
            <person name="Shirouzu T."/>
            <person name="Yoshinaga Y."/>
            <person name="Martin F.M."/>
            <person name="Grigoriev I.V."/>
            <person name="Hibbett D.S."/>
        </authorList>
    </citation>
    <scope>NUCLEOTIDE SEQUENCE [LARGE SCALE GENOMIC DNA]</scope>
    <source>
        <strain evidence="2 3">HHB14362 ss-1</strain>
    </source>
</reference>
<dbReference type="STRING" id="1314782.A0A165UFM2"/>
<organism evidence="2 3">
    <name type="scientific">Neolentinus lepideus HHB14362 ss-1</name>
    <dbReference type="NCBI Taxonomy" id="1314782"/>
    <lineage>
        <taxon>Eukaryota</taxon>
        <taxon>Fungi</taxon>
        <taxon>Dikarya</taxon>
        <taxon>Basidiomycota</taxon>
        <taxon>Agaricomycotina</taxon>
        <taxon>Agaricomycetes</taxon>
        <taxon>Gloeophyllales</taxon>
        <taxon>Gloeophyllaceae</taxon>
        <taxon>Neolentinus</taxon>
    </lineage>
</organism>
<dbReference type="AlphaFoldDB" id="A0A165UFM2"/>
<evidence type="ECO:0000313" key="2">
    <source>
        <dbReference type="EMBL" id="KZT28078.1"/>
    </source>
</evidence>
<feature type="region of interest" description="Disordered" evidence="1">
    <location>
        <begin position="48"/>
        <end position="74"/>
    </location>
</feature>
<dbReference type="OrthoDB" id="341421at2759"/>
<dbReference type="InParanoid" id="A0A165UFM2"/>
<dbReference type="EMBL" id="KV425559">
    <property type="protein sequence ID" value="KZT28078.1"/>
    <property type="molecule type" value="Genomic_DNA"/>
</dbReference>
<feature type="compositionally biased region" description="Basic and acidic residues" evidence="1">
    <location>
        <begin position="48"/>
        <end position="57"/>
    </location>
</feature>
<proteinExistence type="predicted"/>